<protein>
    <submittedName>
        <fullName evidence="2">Uncharacterized protein</fullName>
    </submittedName>
</protein>
<evidence type="ECO:0000256" key="1">
    <source>
        <dbReference type="SAM" id="MobiDB-lite"/>
    </source>
</evidence>
<feature type="compositionally biased region" description="Basic residues" evidence="1">
    <location>
        <begin position="358"/>
        <end position="367"/>
    </location>
</feature>
<keyword evidence="3" id="KW-1185">Reference proteome</keyword>
<comment type="caution">
    <text evidence="2">The sequence shown here is derived from an EMBL/GenBank/DDBJ whole genome shotgun (WGS) entry which is preliminary data.</text>
</comment>
<feature type="compositionally biased region" description="Low complexity" evidence="1">
    <location>
        <begin position="341"/>
        <end position="357"/>
    </location>
</feature>
<feature type="compositionally biased region" description="Acidic residues" evidence="1">
    <location>
        <begin position="375"/>
        <end position="392"/>
    </location>
</feature>
<reference evidence="2" key="1">
    <citation type="submission" date="2023-10" db="EMBL/GenBank/DDBJ databases">
        <authorList>
            <person name="Chen Y."/>
            <person name="Shah S."/>
            <person name="Dougan E. K."/>
            <person name="Thang M."/>
            <person name="Chan C."/>
        </authorList>
    </citation>
    <scope>NUCLEOTIDE SEQUENCE [LARGE SCALE GENOMIC DNA]</scope>
</reference>
<proteinExistence type="predicted"/>
<dbReference type="Proteomes" id="UP001189429">
    <property type="component" value="Unassembled WGS sequence"/>
</dbReference>
<gene>
    <name evidence="2" type="ORF">PCOR1329_LOCUS76959</name>
</gene>
<evidence type="ECO:0000313" key="2">
    <source>
        <dbReference type="EMBL" id="CAK0899456.1"/>
    </source>
</evidence>
<accession>A0ABN9XJW4</accession>
<sequence>MASESDVANRLVGLIERRVRFIEAQATAGIDRESLLSAQCGAIVSEIMQEHVMDEDAATAITSAITRGPWSDGQKLQLASALQEAVAKPLKGKKSKRDQQHCMSLERFFTAPDWHLLRNPNLAEGPKIHCIAHRMWRLGITCPAESTQKRAAAILQLAMHADATPSKQEEWQKKIKGEVKTLDEVRSYPHSHIKRYVQDPTMLPAQVMQFAYEGTDGPVESQVDFEHMERLVRTPMGAIWIAMLRNPSLIMEVQQMINDLVGTNLQRDVSGNPLLGTRPRGVRTGESASSGSPVMGSPLYGQASAMPAAAAGPVPLADAAAAPDGAADGVGEAAALEKAMAGAAEAAGRGKAAGVGRCPKRPMKRAGKTAAAAAEADDDGEAEEEDDAGARV</sequence>
<evidence type="ECO:0000313" key="3">
    <source>
        <dbReference type="Proteomes" id="UP001189429"/>
    </source>
</evidence>
<organism evidence="2 3">
    <name type="scientific">Prorocentrum cordatum</name>
    <dbReference type="NCBI Taxonomy" id="2364126"/>
    <lineage>
        <taxon>Eukaryota</taxon>
        <taxon>Sar</taxon>
        <taxon>Alveolata</taxon>
        <taxon>Dinophyceae</taxon>
        <taxon>Prorocentrales</taxon>
        <taxon>Prorocentraceae</taxon>
        <taxon>Prorocentrum</taxon>
    </lineage>
</organism>
<dbReference type="EMBL" id="CAUYUJ010020610">
    <property type="protein sequence ID" value="CAK0899456.1"/>
    <property type="molecule type" value="Genomic_DNA"/>
</dbReference>
<feature type="non-terminal residue" evidence="2">
    <location>
        <position position="392"/>
    </location>
</feature>
<feature type="region of interest" description="Disordered" evidence="1">
    <location>
        <begin position="341"/>
        <end position="392"/>
    </location>
</feature>
<name>A0ABN9XJW4_9DINO</name>
<feature type="region of interest" description="Disordered" evidence="1">
    <location>
        <begin position="267"/>
        <end position="296"/>
    </location>
</feature>